<proteinExistence type="predicted"/>
<feature type="transmembrane region" description="Helical" evidence="2">
    <location>
        <begin position="61"/>
        <end position="84"/>
    </location>
</feature>
<feature type="compositionally biased region" description="Basic and acidic residues" evidence="1">
    <location>
        <begin position="34"/>
        <end position="48"/>
    </location>
</feature>
<dbReference type="AlphaFoldDB" id="A0A426FRU3"/>
<accession>A0A426FRU3</accession>
<evidence type="ECO:0000256" key="2">
    <source>
        <dbReference type="SAM" id="Phobius"/>
    </source>
</evidence>
<feature type="region of interest" description="Disordered" evidence="1">
    <location>
        <begin position="32"/>
        <end position="53"/>
    </location>
</feature>
<keyword evidence="4" id="KW-1185">Reference proteome</keyword>
<evidence type="ECO:0000313" key="4">
    <source>
        <dbReference type="Proteomes" id="UP000270261"/>
    </source>
</evidence>
<name>A0A426FRU3_9BURK</name>
<reference evidence="3 4" key="1">
    <citation type="submission" date="2018-11" db="EMBL/GenBank/DDBJ databases">
        <title>Genome sequencing of Lautropia sp. KCOM 2505 (= ChDC F240).</title>
        <authorList>
            <person name="Kook J.-K."/>
            <person name="Park S.-N."/>
            <person name="Lim Y.K."/>
        </authorList>
    </citation>
    <scope>NUCLEOTIDE SEQUENCE [LARGE SCALE GENOMIC DNA]</scope>
    <source>
        <strain evidence="3 4">KCOM 2505</strain>
    </source>
</reference>
<keyword evidence="2" id="KW-0812">Transmembrane</keyword>
<dbReference type="RefSeq" id="WP_125094852.1">
    <property type="nucleotide sequence ID" value="NZ_RRUE01000001.1"/>
</dbReference>
<feature type="transmembrane region" description="Helical" evidence="2">
    <location>
        <begin position="7"/>
        <end position="26"/>
    </location>
</feature>
<sequence length="86" mass="9846">MSSLSPFIVEFVFPLLLCIGIVVIVFRCFSPRKRQGEPEPGEARDGRSTADPNEWKTAWPIWWMVLGVFVVMVSIWLGLLMMFANQ</sequence>
<comment type="caution">
    <text evidence="3">The sequence shown here is derived from an EMBL/GenBank/DDBJ whole genome shotgun (WGS) entry which is preliminary data.</text>
</comment>
<dbReference type="Proteomes" id="UP000270261">
    <property type="component" value="Unassembled WGS sequence"/>
</dbReference>
<dbReference type="EMBL" id="RRUE01000001">
    <property type="protein sequence ID" value="RRN45423.1"/>
    <property type="molecule type" value="Genomic_DNA"/>
</dbReference>
<evidence type="ECO:0000313" key="3">
    <source>
        <dbReference type="EMBL" id="RRN45423.1"/>
    </source>
</evidence>
<protein>
    <submittedName>
        <fullName evidence="3">Uncharacterized protein</fullName>
    </submittedName>
</protein>
<keyword evidence="2" id="KW-1133">Transmembrane helix</keyword>
<evidence type="ECO:0000256" key="1">
    <source>
        <dbReference type="SAM" id="MobiDB-lite"/>
    </source>
</evidence>
<keyword evidence="2" id="KW-0472">Membrane</keyword>
<organism evidence="3 4">
    <name type="scientific">Lautropia dentalis</name>
    <dbReference type="NCBI Taxonomy" id="2490857"/>
    <lineage>
        <taxon>Bacteria</taxon>
        <taxon>Pseudomonadati</taxon>
        <taxon>Pseudomonadota</taxon>
        <taxon>Betaproteobacteria</taxon>
        <taxon>Burkholderiales</taxon>
        <taxon>Burkholderiaceae</taxon>
        <taxon>Lautropia</taxon>
    </lineage>
</organism>
<gene>
    <name evidence="3" type="ORF">EHV23_04270</name>
</gene>